<feature type="non-terminal residue" evidence="9">
    <location>
        <position position="298"/>
    </location>
</feature>
<dbReference type="PROSITE" id="PS50850">
    <property type="entry name" value="MFS"/>
    <property type="match status" value="1"/>
</dbReference>
<keyword evidence="4 7" id="KW-0812">Transmembrane</keyword>
<feature type="transmembrane region" description="Helical" evidence="7">
    <location>
        <begin position="270"/>
        <end position="289"/>
    </location>
</feature>
<dbReference type="Pfam" id="PF07690">
    <property type="entry name" value="MFS_1"/>
    <property type="match status" value="1"/>
</dbReference>
<feature type="transmembrane region" description="Helical" evidence="7">
    <location>
        <begin position="239"/>
        <end position="258"/>
    </location>
</feature>
<keyword evidence="2" id="KW-0813">Transport</keyword>
<dbReference type="InterPro" id="IPR011701">
    <property type="entry name" value="MFS"/>
</dbReference>
<feature type="transmembrane region" description="Helical" evidence="7">
    <location>
        <begin position="145"/>
        <end position="164"/>
    </location>
</feature>
<gene>
    <name evidence="9" type="ORF">METZ01_LOCUS104248</name>
</gene>
<dbReference type="PANTHER" id="PTHR42718:SF46">
    <property type="entry name" value="BLR6921 PROTEIN"/>
    <property type="match status" value="1"/>
</dbReference>
<comment type="subcellular location">
    <subcellularLocation>
        <location evidence="1">Cell membrane</location>
        <topology evidence="1">Multi-pass membrane protein</topology>
    </subcellularLocation>
</comment>
<feature type="transmembrane region" description="Helical" evidence="7">
    <location>
        <begin position="87"/>
        <end position="108"/>
    </location>
</feature>
<dbReference type="PRINTS" id="PR01036">
    <property type="entry name" value="TCRTETB"/>
</dbReference>
<dbReference type="EMBL" id="UINC01011680">
    <property type="protein sequence ID" value="SVA51394.1"/>
    <property type="molecule type" value="Genomic_DNA"/>
</dbReference>
<evidence type="ECO:0000256" key="2">
    <source>
        <dbReference type="ARBA" id="ARBA00022448"/>
    </source>
</evidence>
<name>A0A381WFY5_9ZZZZ</name>
<dbReference type="GO" id="GO:0005886">
    <property type="term" value="C:plasma membrane"/>
    <property type="evidence" value="ECO:0007669"/>
    <property type="project" value="UniProtKB-SubCell"/>
</dbReference>
<keyword evidence="3" id="KW-1003">Cell membrane</keyword>
<feature type="transmembrane region" description="Helical" evidence="7">
    <location>
        <begin position="20"/>
        <end position="37"/>
    </location>
</feature>
<organism evidence="9">
    <name type="scientific">marine metagenome</name>
    <dbReference type="NCBI Taxonomy" id="408172"/>
    <lineage>
        <taxon>unclassified sequences</taxon>
        <taxon>metagenomes</taxon>
        <taxon>ecological metagenomes</taxon>
    </lineage>
</organism>
<dbReference type="InterPro" id="IPR036259">
    <property type="entry name" value="MFS_trans_sf"/>
</dbReference>
<dbReference type="InterPro" id="IPR005829">
    <property type="entry name" value="Sugar_transporter_CS"/>
</dbReference>
<dbReference type="SUPFAM" id="SSF103473">
    <property type="entry name" value="MFS general substrate transporter"/>
    <property type="match status" value="1"/>
</dbReference>
<dbReference type="PANTHER" id="PTHR42718">
    <property type="entry name" value="MAJOR FACILITATOR SUPERFAMILY MULTIDRUG TRANSPORTER MFSC"/>
    <property type="match status" value="1"/>
</dbReference>
<evidence type="ECO:0000256" key="7">
    <source>
        <dbReference type="SAM" id="Phobius"/>
    </source>
</evidence>
<sequence length="298" mass="31844">MISNFVKRNRLGNHVNYKWWVLFAVSVGLFSSVFDHGSMNVALPSIADHFNTDLPTTQWIIIGYGLTIAALLLPMGRLSDILGRKKIYLLGFIVFTTGGFLAAMSLNIELLIGAKILQGVGSAMTQGTSMAMVISAFGDRDRGKALGLTMSVVGMGAVVGPAIGGFLVDYLGWESVLYVTAGLGVVSLIAAMIILDTARSGGGDGANDHFDWLGATFSAATLISLLLAMTLGSRYGWDSLSVITAFGIFLASAGFFIWWELYVESPMLDLRLFGTGLFTAGVLASWLSFLGTQPVRFL</sequence>
<evidence type="ECO:0000259" key="8">
    <source>
        <dbReference type="PROSITE" id="PS50850"/>
    </source>
</evidence>
<protein>
    <recommendedName>
        <fullName evidence="8">Major facilitator superfamily (MFS) profile domain-containing protein</fullName>
    </recommendedName>
</protein>
<dbReference type="InterPro" id="IPR020846">
    <property type="entry name" value="MFS_dom"/>
</dbReference>
<keyword evidence="5 7" id="KW-1133">Transmembrane helix</keyword>
<keyword evidence="6 7" id="KW-0472">Membrane</keyword>
<dbReference type="GO" id="GO:0022857">
    <property type="term" value="F:transmembrane transporter activity"/>
    <property type="evidence" value="ECO:0007669"/>
    <property type="project" value="InterPro"/>
</dbReference>
<evidence type="ECO:0000256" key="3">
    <source>
        <dbReference type="ARBA" id="ARBA00022475"/>
    </source>
</evidence>
<feature type="transmembrane region" description="Helical" evidence="7">
    <location>
        <begin position="57"/>
        <end position="75"/>
    </location>
</feature>
<accession>A0A381WFY5</accession>
<dbReference type="AlphaFoldDB" id="A0A381WFY5"/>
<dbReference type="CDD" id="cd17321">
    <property type="entry name" value="MFS_MMR_MDR_like"/>
    <property type="match status" value="1"/>
</dbReference>
<reference evidence="9" key="1">
    <citation type="submission" date="2018-05" db="EMBL/GenBank/DDBJ databases">
        <authorList>
            <person name="Lanie J.A."/>
            <person name="Ng W.-L."/>
            <person name="Kazmierczak K.M."/>
            <person name="Andrzejewski T.M."/>
            <person name="Davidsen T.M."/>
            <person name="Wayne K.J."/>
            <person name="Tettelin H."/>
            <person name="Glass J.I."/>
            <person name="Rusch D."/>
            <person name="Podicherti R."/>
            <person name="Tsui H.-C.T."/>
            <person name="Winkler M.E."/>
        </authorList>
    </citation>
    <scope>NUCLEOTIDE SEQUENCE</scope>
</reference>
<evidence type="ECO:0000256" key="1">
    <source>
        <dbReference type="ARBA" id="ARBA00004651"/>
    </source>
</evidence>
<dbReference type="Gene3D" id="1.20.1720.10">
    <property type="entry name" value="Multidrug resistance protein D"/>
    <property type="match status" value="1"/>
</dbReference>
<feature type="transmembrane region" description="Helical" evidence="7">
    <location>
        <begin position="210"/>
        <end position="233"/>
    </location>
</feature>
<feature type="domain" description="Major facilitator superfamily (MFS) profile" evidence="8">
    <location>
        <begin position="21"/>
        <end position="298"/>
    </location>
</feature>
<evidence type="ECO:0000256" key="4">
    <source>
        <dbReference type="ARBA" id="ARBA00022692"/>
    </source>
</evidence>
<evidence type="ECO:0000256" key="5">
    <source>
        <dbReference type="ARBA" id="ARBA00022989"/>
    </source>
</evidence>
<proteinExistence type="predicted"/>
<evidence type="ECO:0000313" key="9">
    <source>
        <dbReference type="EMBL" id="SVA51394.1"/>
    </source>
</evidence>
<feature type="transmembrane region" description="Helical" evidence="7">
    <location>
        <begin position="176"/>
        <end position="198"/>
    </location>
</feature>
<evidence type="ECO:0000256" key="6">
    <source>
        <dbReference type="ARBA" id="ARBA00023136"/>
    </source>
</evidence>
<dbReference type="PROSITE" id="PS00216">
    <property type="entry name" value="SUGAR_TRANSPORT_1"/>
    <property type="match status" value="1"/>
</dbReference>